<gene>
    <name evidence="1" type="ORF">PILCRDRAFT_548583</name>
</gene>
<sequence>MVRIFAGYIIEQDELVRFLKAQGWGPEPGEPEFTVDDAWMNFMSWRGAQPRRGDLKTLFPWPQCASHFPLSP</sequence>
<dbReference type="InParanoid" id="A0A0C3FK80"/>
<dbReference type="OrthoDB" id="3160714at2759"/>
<protein>
    <submittedName>
        <fullName evidence="1">Uncharacterized protein</fullName>
    </submittedName>
</protein>
<organism evidence="1 2">
    <name type="scientific">Piloderma croceum (strain F 1598)</name>
    <dbReference type="NCBI Taxonomy" id="765440"/>
    <lineage>
        <taxon>Eukaryota</taxon>
        <taxon>Fungi</taxon>
        <taxon>Dikarya</taxon>
        <taxon>Basidiomycota</taxon>
        <taxon>Agaricomycotina</taxon>
        <taxon>Agaricomycetes</taxon>
        <taxon>Agaricomycetidae</taxon>
        <taxon>Atheliales</taxon>
        <taxon>Atheliaceae</taxon>
        <taxon>Piloderma</taxon>
    </lineage>
</organism>
<dbReference type="Proteomes" id="UP000054166">
    <property type="component" value="Unassembled WGS sequence"/>
</dbReference>
<reference evidence="2" key="2">
    <citation type="submission" date="2015-01" db="EMBL/GenBank/DDBJ databases">
        <title>Evolutionary Origins and Diversification of the Mycorrhizal Mutualists.</title>
        <authorList>
            <consortium name="DOE Joint Genome Institute"/>
            <consortium name="Mycorrhizal Genomics Consortium"/>
            <person name="Kohler A."/>
            <person name="Kuo A."/>
            <person name="Nagy L.G."/>
            <person name="Floudas D."/>
            <person name="Copeland A."/>
            <person name="Barry K.W."/>
            <person name="Cichocki N."/>
            <person name="Veneault-Fourrey C."/>
            <person name="LaButti K."/>
            <person name="Lindquist E.A."/>
            <person name="Lipzen A."/>
            <person name="Lundell T."/>
            <person name="Morin E."/>
            <person name="Murat C."/>
            <person name="Riley R."/>
            <person name="Ohm R."/>
            <person name="Sun H."/>
            <person name="Tunlid A."/>
            <person name="Henrissat B."/>
            <person name="Grigoriev I.V."/>
            <person name="Hibbett D.S."/>
            <person name="Martin F."/>
        </authorList>
    </citation>
    <scope>NUCLEOTIDE SEQUENCE [LARGE SCALE GENOMIC DNA]</scope>
    <source>
        <strain evidence="2">F 1598</strain>
    </source>
</reference>
<proteinExistence type="predicted"/>
<dbReference type="AlphaFoldDB" id="A0A0C3FK80"/>
<dbReference type="HOGENOM" id="CLU_2723087_0_0_1"/>
<dbReference type="EMBL" id="KN833007">
    <property type="protein sequence ID" value="KIM79921.1"/>
    <property type="molecule type" value="Genomic_DNA"/>
</dbReference>
<accession>A0A0C3FK80</accession>
<reference evidence="1 2" key="1">
    <citation type="submission" date="2014-04" db="EMBL/GenBank/DDBJ databases">
        <authorList>
            <consortium name="DOE Joint Genome Institute"/>
            <person name="Kuo A."/>
            <person name="Tarkka M."/>
            <person name="Buscot F."/>
            <person name="Kohler A."/>
            <person name="Nagy L.G."/>
            <person name="Floudas D."/>
            <person name="Copeland A."/>
            <person name="Barry K.W."/>
            <person name="Cichocki N."/>
            <person name="Veneault-Fourrey C."/>
            <person name="LaButti K."/>
            <person name="Lindquist E.A."/>
            <person name="Lipzen A."/>
            <person name="Lundell T."/>
            <person name="Morin E."/>
            <person name="Murat C."/>
            <person name="Sun H."/>
            <person name="Tunlid A."/>
            <person name="Henrissat B."/>
            <person name="Grigoriev I.V."/>
            <person name="Hibbett D.S."/>
            <person name="Martin F."/>
            <person name="Nordberg H.P."/>
            <person name="Cantor M.N."/>
            <person name="Hua S.X."/>
        </authorList>
    </citation>
    <scope>NUCLEOTIDE SEQUENCE [LARGE SCALE GENOMIC DNA]</scope>
    <source>
        <strain evidence="1 2">F 1598</strain>
    </source>
</reference>
<evidence type="ECO:0000313" key="1">
    <source>
        <dbReference type="EMBL" id="KIM79921.1"/>
    </source>
</evidence>
<evidence type="ECO:0000313" key="2">
    <source>
        <dbReference type="Proteomes" id="UP000054166"/>
    </source>
</evidence>
<name>A0A0C3FK80_PILCF</name>
<keyword evidence="2" id="KW-1185">Reference proteome</keyword>